<evidence type="ECO:0000313" key="2">
    <source>
        <dbReference type="Proteomes" id="UP000008721"/>
    </source>
</evidence>
<dbReference type="Proteomes" id="UP000008721">
    <property type="component" value="Chromosome"/>
</dbReference>
<dbReference type="KEGG" id="sku:Sulku_0609"/>
<keyword evidence="2" id="KW-1185">Reference proteome</keyword>
<dbReference type="STRING" id="709032.Sulku_0609"/>
<dbReference type="InterPro" id="IPR029063">
    <property type="entry name" value="SAM-dependent_MTases_sf"/>
</dbReference>
<sequence length="202" mass="23667">MNIFKKFTKQKSNRIDNYRFYHTGIIDHGYTPQGLRWHSKQSQEIRFHQLLALLPYDTQSIVDAGCGFGDLYDYIRLNGKYTLHYIGLDSLDMMVEEAIKRTQQEAIYRCDILNDPLPMAEFYLCSGALNILTRNAAFRFIERCYDASSRGIIFNFLEGDKDSKTFNYLREGDIKALGEKLNARVVIRRHYYECDCTAAFYK</sequence>
<dbReference type="OrthoDB" id="9791837at2"/>
<organism evidence="1 2">
    <name type="scientific">Sulfuricurvum kujiense (strain ATCC BAA-921 / DSM 16994 / JCM 11577 / YK-1)</name>
    <dbReference type="NCBI Taxonomy" id="709032"/>
    <lineage>
        <taxon>Bacteria</taxon>
        <taxon>Pseudomonadati</taxon>
        <taxon>Campylobacterota</taxon>
        <taxon>Epsilonproteobacteria</taxon>
        <taxon>Campylobacterales</taxon>
        <taxon>Sulfurimonadaceae</taxon>
        <taxon>Sulfuricurvum</taxon>
    </lineage>
</organism>
<protein>
    <recommendedName>
        <fullName evidence="3">Methyltransferase type 11</fullName>
    </recommendedName>
</protein>
<dbReference type="EMBL" id="CP002355">
    <property type="protein sequence ID" value="ADR33275.1"/>
    <property type="molecule type" value="Genomic_DNA"/>
</dbReference>
<gene>
    <name evidence="1" type="ordered locus">Sulku_0609</name>
</gene>
<dbReference type="Gene3D" id="3.40.50.150">
    <property type="entry name" value="Vaccinia Virus protein VP39"/>
    <property type="match status" value="1"/>
</dbReference>
<proteinExistence type="predicted"/>
<accession>E4U0P9</accession>
<evidence type="ECO:0008006" key="3">
    <source>
        <dbReference type="Google" id="ProtNLM"/>
    </source>
</evidence>
<dbReference type="eggNOG" id="COG2226">
    <property type="taxonomic scope" value="Bacteria"/>
</dbReference>
<dbReference type="SUPFAM" id="SSF53335">
    <property type="entry name" value="S-adenosyl-L-methionine-dependent methyltransferases"/>
    <property type="match status" value="1"/>
</dbReference>
<evidence type="ECO:0000313" key="1">
    <source>
        <dbReference type="EMBL" id="ADR33275.1"/>
    </source>
</evidence>
<reference evidence="1 2" key="1">
    <citation type="journal article" date="2012" name="Stand. Genomic Sci.">
        <title>Complete genome sequence of the sulfur compounds oxidizing chemolithoautotroph Sulfuricurvum kujiense type strain (YK-1(T)).</title>
        <authorList>
            <person name="Han C."/>
            <person name="Kotsyurbenko O."/>
            <person name="Chertkov O."/>
            <person name="Held B."/>
            <person name="Lapidus A."/>
            <person name="Nolan M."/>
            <person name="Lucas S."/>
            <person name="Hammon N."/>
            <person name="Deshpande S."/>
            <person name="Cheng J.F."/>
            <person name="Tapia R."/>
            <person name="Goodwin L.A."/>
            <person name="Pitluck S."/>
            <person name="Liolios K."/>
            <person name="Pagani I."/>
            <person name="Ivanova N."/>
            <person name="Mavromatis K."/>
            <person name="Mikhailova N."/>
            <person name="Pati A."/>
            <person name="Chen A."/>
            <person name="Palaniappan K."/>
            <person name="Land M."/>
            <person name="Hauser L."/>
            <person name="Chang Y.J."/>
            <person name="Jeffries C.D."/>
            <person name="Brambilla E.M."/>
            <person name="Rohde M."/>
            <person name="Spring S."/>
            <person name="Sikorski J."/>
            <person name="Goker M."/>
            <person name="Woyke T."/>
            <person name="Bristow J."/>
            <person name="Eisen J.A."/>
            <person name="Markowitz V."/>
            <person name="Hugenholtz P."/>
            <person name="Kyrpides N.C."/>
            <person name="Klenk H.P."/>
            <person name="Detter J.C."/>
        </authorList>
    </citation>
    <scope>NUCLEOTIDE SEQUENCE [LARGE SCALE GENOMIC DNA]</scope>
    <source>
        <strain evidence="2">ATCC BAA-921 / DSM 16994 / JCM 11577 / YK-1</strain>
    </source>
</reference>
<name>E4U0P9_SULKY</name>
<dbReference type="RefSeq" id="WP_013459472.1">
    <property type="nucleotide sequence ID" value="NC_014762.1"/>
</dbReference>
<dbReference type="HOGENOM" id="CLU_099766_0_0_7"/>
<dbReference type="AlphaFoldDB" id="E4U0P9"/>